<dbReference type="SUPFAM" id="SSF46785">
    <property type="entry name" value="Winged helix' DNA-binding domain"/>
    <property type="match status" value="1"/>
</dbReference>
<feature type="domain" description="HTH gntR-type" evidence="4">
    <location>
        <begin position="10"/>
        <end position="78"/>
    </location>
</feature>
<name>A0A7V4TIE2_9BACT</name>
<dbReference type="PANTHER" id="PTHR44846:SF1">
    <property type="entry name" value="MANNOSYL-D-GLYCERATE TRANSPORT_METABOLISM SYSTEM REPRESSOR MNGR-RELATED"/>
    <property type="match status" value="1"/>
</dbReference>
<dbReference type="GO" id="GO:0045892">
    <property type="term" value="P:negative regulation of DNA-templated transcription"/>
    <property type="evidence" value="ECO:0007669"/>
    <property type="project" value="TreeGrafter"/>
</dbReference>
<keyword evidence="1" id="KW-0805">Transcription regulation</keyword>
<dbReference type="InterPro" id="IPR011663">
    <property type="entry name" value="UTRA"/>
</dbReference>
<dbReference type="GO" id="GO:0003700">
    <property type="term" value="F:DNA-binding transcription factor activity"/>
    <property type="evidence" value="ECO:0007669"/>
    <property type="project" value="InterPro"/>
</dbReference>
<keyword evidence="3" id="KW-0804">Transcription</keyword>
<dbReference type="InterPro" id="IPR036388">
    <property type="entry name" value="WH-like_DNA-bd_sf"/>
</dbReference>
<dbReference type="EMBL" id="DTIY01000030">
    <property type="protein sequence ID" value="HGY39088.1"/>
    <property type="molecule type" value="Genomic_DNA"/>
</dbReference>
<dbReference type="AlphaFoldDB" id="A0A7V4TIE2"/>
<evidence type="ECO:0000259" key="4">
    <source>
        <dbReference type="PROSITE" id="PS50949"/>
    </source>
</evidence>
<organism evidence="5">
    <name type="scientific">Candidatus Caldatribacterium saccharofermentans</name>
    <dbReference type="NCBI Taxonomy" id="1454753"/>
    <lineage>
        <taxon>Bacteria</taxon>
        <taxon>Pseudomonadati</taxon>
        <taxon>Atribacterota</taxon>
        <taxon>Atribacteria</taxon>
        <taxon>Atribacterales</taxon>
        <taxon>Candidatus Caldatribacteriaceae</taxon>
        <taxon>Candidatus Caldatribacterium</taxon>
    </lineage>
</organism>
<evidence type="ECO:0000256" key="1">
    <source>
        <dbReference type="ARBA" id="ARBA00023015"/>
    </source>
</evidence>
<dbReference type="SMART" id="SM00345">
    <property type="entry name" value="HTH_GNTR"/>
    <property type="match status" value="1"/>
</dbReference>
<dbReference type="Pfam" id="PF07702">
    <property type="entry name" value="UTRA"/>
    <property type="match status" value="1"/>
</dbReference>
<comment type="caution">
    <text evidence="5">The sequence shown here is derived from an EMBL/GenBank/DDBJ whole genome shotgun (WGS) entry which is preliminary data.</text>
</comment>
<dbReference type="Gene3D" id="3.40.1410.10">
    <property type="entry name" value="Chorismate lyase-like"/>
    <property type="match status" value="1"/>
</dbReference>
<dbReference type="Gene3D" id="1.10.10.10">
    <property type="entry name" value="Winged helix-like DNA-binding domain superfamily/Winged helix DNA-binding domain"/>
    <property type="match status" value="1"/>
</dbReference>
<dbReference type="InterPro" id="IPR028978">
    <property type="entry name" value="Chorismate_lyase_/UTRA_dom_sf"/>
</dbReference>
<dbReference type="InterPro" id="IPR000524">
    <property type="entry name" value="Tscrpt_reg_HTH_GntR"/>
</dbReference>
<gene>
    <name evidence="5" type="ORF">ENW11_04690</name>
</gene>
<dbReference type="InterPro" id="IPR036390">
    <property type="entry name" value="WH_DNA-bd_sf"/>
</dbReference>
<dbReference type="SUPFAM" id="SSF64288">
    <property type="entry name" value="Chorismate lyase-like"/>
    <property type="match status" value="1"/>
</dbReference>
<dbReference type="InterPro" id="IPR050679">
    <property type="entry name" value="Bact_HTH_transcr_reg"/>
</dbReference>
<sequence>MRRVDPKGKLPLYQQVYEILRAAILTGEWKVGELIPPEPVLMKELQVSRTTLRQAVDLLCREGFLEKKQGKGTFVRVPSLEENIHRIISFTEDMLQRGMVPQTKVIFSGLVEASPEIAEKLGVEAGEELARLDRLRLANGEPLSIEEAHLVHRLCPGILEKHNYAETSLRKTLAEDYGIYLHRAKELIRAIAAPRKLANLLGIPENAPILYIERVSFIASGEAVEYLRKFYRGDRYVLYNELQG</sequence>
<protein>
    <submittedName>
        <fullName evidence="5">GntR family transcriptional regulator</fullName>
    </submittedName>
</protein>
<reference evidence="5" key="1">
    <citation type="journal article" date="2020" name="mSystems">
        <title>Genome- and Community-Level Interaction Insights into Carbon Utilization and Element Cycling Functions of Hydrothermarchaeota in Hydrothermal Sediment.</title>
        <authorList>
            <person name="Zhou Z."/>
            <person name="Liu Y."/>
            <person name="Xu W."/>
            <person name="Pan J."/>
            <person name="Luo Z.H."/>
            <person name="Li M."/>
        </authorList>
    </citation>
    <scope>NUCLEOTIDE SEQUENCE [LARGE SCALE GENOMIC DNA]</scope>
    <source>
        <strain evidence="5">SpSt-82</strain>
    </source>
</reference>
<dbReference type="PANTHER" id="PTHR44846">
    <property type="entry name" value="MANNOSYL-D-GLYCERATE TRANSPORT/METABOLISM SYSTEM REPRESSOR MNGR-RELATED"/>
    <property type="match status" value="1"/>
</dbReference>
<dbReference type="PRINTS" id="PR00035">
    <property type="entry name" value="HTHGNTR"/>
</dbReference>
<dbReference type="Pfam" id="PF00392">
    <property type="entry name" value="GntR"/>
    <property type="match status" value="1"/>
</dbReference>
<dbReference type="PROSITE" id="PS50949">
    <property type="entry name" value="HTH_GNTR"/>
    <property type="match status" value="1"/>
</dbReference>
<dbReference type="CDD" id="cd07377">
    <property type="entry name" value="WHTH_GntR"/>
    <property type="match status" value="1"/>
</dbReference>
<dbReference type="GO" id="GO:0003677">
    <property type="term" value="F:DNA binding"/>
    <property type="evidence" value="ECO:0007669"/>
    <property type="project" value="UniProtKB-KW"/>
</dbReference>
<evidence type="ECO:0000256" key="3">
    <source>
        <dbReference type="ARBA" id="ARBA00023163"/>
    </source>
</evidence>
<evidence type="ECO:0000256" key="2">
    <source>
        <dbReference type="ARBA" id="ARBA00023125"/>
    </source>
</evidence>
<evidence type="ECO:0000313" key="5">
    <source>
        <dbReference type="EMBL" id="HGY39088.1"/>
    </source>
</evidence>
<proteinExistence type="predicted"/>
<dbReference type="SMART" id="SM00866">
    <property type="entry name" value="UTRA"/>
    <property type="match status" value="1"/>
</dbReference>
<accession>A0A7V4TIE2</accession>
<keyword evidence="2" id="KW-0238">DNA-binding</keyword>